<dbReference type="AlphaFoldDB" id="A0A1M5WAU6"/>
<protein>
    <recommendedName>
        <fullName evidence="1">HTH luxR-type domain-containing protein</fullName>
    </recommendedName>
</protein>
<dbReference type="EMBL" id="FQXU01000004">
    <property type="protein sequence ID" value="SHH84548.1"/>
    <property type="molecule type" value="Genomic_DNA"/>
</dbReference>
<dbReference type="Proteomes" id="UP000184241">
    <property type="component" value="Unassembled WGS sequence"/>
</dbReference>
<evidence type="ECO:0000313" key="3">
    <source>
        <dbReference type="Proteomes" id="UP000184241"/>
    </source>
</evidence>
<accession>A0A1M5WAU6</accession>
<gene>
    <name evidence="2" type="ORF">SAMN02745941_01002</name>
</gene>
<feature type="domain" description="HTH luxR-type" evidence="1">
    <location>
        <begin position="78"/>
        <end position="135"/>
    </location>
</feature>
<dbReference type="InterPro" id="IPR016032">
    <property type="entry name" value="Sig_transdc_resp-reg_C-effctor"/>
</dbReference>
<dbReference type="SMART" id="SM00421">
    <property type="entry name" value="HTH_LUXR"/>
    <property type="match status" value="1"/>
</dbReference>
<dbReference type="Pfam" id="PF00196">
    <property type="entry name" value="GerE"/>
    <property type="match status" value="1"/>
</dbReference>
<organism evidence="2 3">
    <name type="scientific">Clostridium intestinale DSM 6191</name>
    <dbReference type="NCBI Taxonomy" id="1121320"/>
    <lineage>
        <taxon>Bacteria</taxon>
        <taxon>Bacillati</taxon>
        <taxon>Bacillota</taxon>
        <taxon>Clostridia</taxon>
        <taxon>Eubacteriales</taxon>
        <taxon>Clostridiaceae</taxon>
        <taxon>Clostridium</taxon>
    </lineage>
</organism>
<dbReference type="RefSeq" id="WP_073017345.1">
    <property type="nucleotide sequence ID" value="NZ_FQXU01000004.1"/>
</dbReference>
<dbReference type="Gene3D" id="1.10.10.10">
    <property type="entry name" value="Winged helix-like DNA-binding domain superfamily/Winged helix DNA-binding domain"/>
    <property type="match status" value="1"/>
</dbReference>
<dbReference type="PRINTS" id="PR00038">
    <property type="entry name" value="HTHLUXR"/>
</dbReference>
<dbReference type="Pfam" id="PF09860">
    <property type="entry name" value="DUF2087"/>
    <property type="match status" value="1"/>
</dbReference>
<dbReference type="InterPro" id="IPR036388">
    <property type="entry name" value="WH-like_DNA-bd_sf"/>
</dbReference>
<reference evidence="2 3" key="1">
    <citation type="submission" date="2016-11" db="EMBL/GenBank/DDBJ databases">
        <authorList>
            <person name="Jaros S."/>
            <person name="Januszkiewicz K."/>
            <person name="Wedrychowicz H."/>
        </authorList>
    </citation>
    <scope>NUCLEOTIDE SEQUENCE [LARGE SCALE GENOMIC DNA]</scope>
    <source>
        <strain evidence="2 3">DSM 6191</strain>
    </source>
</reference>
<proteinExistence type="predicted"/>
<evidence type="ECO:0000313" key="2">
    <source>
        <dbReference type="EMBL" id="SHH84548.1"/>
    </source>
</evidence>
<sequence length="256" mass="29652">MKEENIELLWDASIDEVKKGFIEDEDGYNCIICNEKFIKGRIYEIDGALYDGKKSAELHLESAHGSSLDYLLGMNSAFTGISEVQRELLTLIASGLTDKEISVKLGVAQSTIRNHRYKLREKEKQARLFLAIMERITENTNKKVNKLDKETLHDAHRTATTVDDRYNITDKERESVIKAYFDENGGIKTYPAREKKKIIVLSEITKNFTKGKKYTEKEINRVLKRIYEDNATLRRAMVEYGFIERSKDCSSYWVKE</sequence>
<dbReference type="GO" id="GO:0003677">
    <property type="term" value="F:DNA binding"/>
    <property type="evidence" value="ECO:0007669"/>
    <property type="project" value="InterPro"/>
</dbReference>
<dbReference type="SUPFAM" id="SSF46894">
    <property type="entry name" value="C-terminal effector domain of the bipartite response regulators"/>
    <property type="match status" value="1"/>
</dbReference>
<dbReference type="InterPro" id="IPR018656">
    <property type="entry name" value="DUF2087"/>
</dbReference>
<dbReference type="InterPro" id="IPR000792">
    <property type="entry name" value="Tscrpt_reg_LuxR_C"/>
</dbReference>
<name>A0A1M5WAU6_9CLOT</name>
<dbReference type="GO" id="GO:0006355">
    <property type="term" value="P:regulation of DNA-templated transcription"/>
    <property type="evidence" value="ECO:0007669"/>
    <property type="project" value="InterPro"/>
</dbReference>
<evidence type="ECO:0000259" key="1">
    <source>
        <dbReference type="SMART" id="SM00421"/>
    </source>
</evidence>